<keyword evidence="2" id="KW-1185">Reference proteome</keyword>
<protein>
    <submittedName>
        <fullName evidence="3">Uncharacterized protein</fullName>
    </submittedName>
</protein>
<reference evidence="3" key="1">
    <citation type="submission" date="2022-11" db="UniProtKB">
        <authorList>
            <consortium name="WormBaseParasite"/>
        </authorList>
    </citation>
    <scope>IDENTIFICATION</scope>
</reference>
<accession>A0A914YEA5</accession>
<dbReference type="Proteomes" id="UP000887577">
    <property type="component" value="Unplaced"/>
</dbReference>
<sequence>MNPDEIAAMFAAASKIPKETKEQGSDAIKTALFSIGMNTDKISMVDKACMPMPPPVKPKTAEKGVVTDSSEDIKKDSATIETQTEKCEEEEKEVTKLISESITIETQTDNDWIEIEIERRMKAEKAERKSNLL</sequence>
<dbReference type="AlphaFoldDB" id="A0A914YEA5"/>
<feature type="compositionally biased region" description="Basic and acidic residues" evidence="1">
    <location>
        <begin position="71"/>
        <end position="86"/>
    </location>
</feature>
<evidence type="ECO:0000256" key="1">
    <source>
        <dbReference type="SAM" id="MobiDB-lite"/>
    </source>
</evidence>
<dbReference type="WBParaSite" id="PSU_v2.g17776.t1">
    <property type="protein sequence ID" value="PSU_v2.g17776.t1"/>
    <property type="gene ID" value="PSU_v2.g17776"/>
</dbReference>
<feature type="region of interest" description="Disordered" evidence="1">
    <location>
        <begin position="52"/>
        <end position="87"/>
    </location>
</feature>
<name>A0A914YEA5_9BILA</name>
<evidence type="ECO:0000313" key="3">
    <source>
        <dbReference type="WBParaSite" id="PSU_v2.g17776.t1"/>
    </source>
</evidence>
<proteinExistence type="predicted"/>
<evidence type="ECO:0000313" key="2">
    <source>
        <dbReference type="Proteomes" id="UP000887577"/>
    </source>
</evidence>
<organism evidence="2 3">
    <name type="scientific">Panagrolaimus superbus</name>
    <dbReference type="NCBI Taxonomy" id="310955"/>
    <lineage>
        <taxon>Eukaryota</taxon>
        <taxon>Metazoa</taxon>
        <taxon>Ecdysozoa</taxon>
        <taxon>Nematoda</taxon>
        <taxon>Chromadorea</taxon>
        <taxon>Rhabditida</taxon>
        <taxon>Tylenchina</taxon>
        <taxon>Panagrolaimomorpha</taxon>
        <taxon>Panagrolaimoidea</taxon>
        <taxon>Panagrolaimidae</taxon>
        <taxon>Panagrolaimus</taxon>
    </lineage>
</organism>